<sequence>MSEGNDTFFYTSTEDRWNAWSHAAGIVLGMVVGVMFLKKCVGAYDTMAIASVLFYLFGMLNSYLASTIYHAMAPNSPWKSRFRYWDHVAIYWHIAGSYAPVTLIALRSQGHWGVGLFVFVCLCAVAGTFYALGGLKRHSNFETLCYVAMGLSVLVAFGPLLRAVNEQTIGWLVGEGVAYITGALFYTLHKRRYMHTVFHFFVLLGTFCHVMAVWNILITCE</sequence>
<gene>
    <name evidence="7" type="ORF">C7379_1284</name>
</gene>
<evidence type="ECO:0000256" key="5">
    <source>
        <dbReference type="PIRSR" id="PIRSR604254-1"/>
    </source>
</evidence>
<feature type="binding site" evidence="5">
    <location>
        <position position="195"/>
    </location>
    <ligand>
        <name>Zn(2+)</name>
        <dbReference type="ChEBI" id="CHEBI:29105"/>
    </ligand>
</feature>
<keyword evidence="5" id="KW-0862">Zinc</keyword>
<evidence type="ECO:0000256" key="6">
    <source>
        <dbReference type="SAM" id="Phobius"/>
    </source>
</evidence>
<evidence type="ECO:0000256" key="3">
    <source>
        <dbReference type="ARBA" id="ARBA00022989"/>
    </source>
</evidence>
<feature type="binding site" evidence="5">
    <location>
        <position position="70"/>
    </location>
    <ligand>
        <name>Zn(2+)</name>
        <dbReference type="ChEBI" id="CHEBI:29105"/>
    </ligand>
</feature>
<keyword evidence="5" id="KW-0479">Metal-binding</keyword>
<dbReference type="InterPro" id="IPR004254">
    <property type="entry name" value="AdipoR/HlyIII-related"/>
</dbReference>
<dbReference type="EMBL" id="QENY01000028">
    <property type="protein sequence ID" value="PVX48163.1"/>
    <property type="molecule type" value="Genomic_DNA"/>
</dbReference>
<feature type="transmembrane region" description="Helical" evidence="6">
    <location>
        <begin position="169"/>
        <end position="188"/>
    </location>
</feature>
<dbReference type="PANTHER" id="PTHR20855">
    <property type="entry name" value="ADIPOR/PROGESTIN RECEPTOR-RELATED"/>
    <property type="match status" value="1"/>
</dbReference>
<feature type="transmembrane region" description="Helical" evidence="6">
    <location>
        <begin position="20"/>
        <end position="37"/>
    </location>
</feature>
<dbReference type="Pfam" id="PF03006">
    <property type="entry name" value="HlyIII"/>
    <property type="match status" value="1"/>
</dbReference>
<evidence type="ECO:0000313" key="7">
    <source>
        <dbReference type="EMBL" id="PVX48163.1"/>
    </source>
</evidence>
<dbReference type="OrthoDB" id="9813689at2"/>
<name>A0A2U0TX48_9BACT</name>
<reference evidence="7 8" key="1">
    <citation type="submission" date="2018-05" db="EMBL/GenBank/DDBJ databases">
        <title>Genomic Encyclopedia of Type Strains, Phase IV (KMG-IV): sequencing the most valuable type-strain genomes for metagenomic binning, comparative biology and taxonomic classification.</title>
        <authorList>
            <person name="Goeker M."/>
        </authorList>
    </citation>
    <scope>NUCLEOTIDE SEQUENCE [LARGE SCALE GENOMIC DNA]</scope>
    <source>
        <strain evidence="7 8">DSM 100333</strain>
    </source>
</reference>
<feature type="transmembrane region" description="Helical" evidence="6">
    <location>
        <begin position="144"/>
        <end position="163"/>
    </location>
</feature>
<comment type="caution">
    <text evidence="7">The sequence shown here is derived from an EMBL/GenBank/DDBJ whole genome shotgun (WGS) entry which is preliminary data.</text>
</comment>
<evidence type="ECO:0000313" key="8">
    <source>
        <dbReference type="Proteomes" id="UP000245870"/>
    </source>
</evidence>
<comment type="subcellular location">
    <subcellularLocation>
        <location evidence="1">Membrane</location>
        <topology evidence="1">Multi-pass membrane protein</topology>
    </subcellularLocation>
</comment>
<evidence type="ECO:0000256" key="1">
    <source>
        <dbReference type="ARBA" id="ARBA00004141"/>
    </source>
</evidence>
<protein>
    <submittedName>
        <fullName evidence="7">Channel protein (Hemolysin III family)</fullName>
    </submittedName>
</protein>
<feature type="binding site" evidence="5">
    <location>
        <position position="199"/>
    </location>
    <ligand>
        <name>Zn(2+)</name>
        <dbReference type="ChEBI" id="CHEBI:29105"/>
    </ligand>
</feature>
<accession>A0A2U0TX48</accession>
<keyword evidence="2 6" id="KW-0812">Transmembrane</keyword>
<dbReference type="GO" id="GO:0016020">
    <property type="term" value="C:membrane"/>
    <property type="evidence" value="ECO:0007669"/>
    <property type="project" value="UniProtKB-SubCell"/>
</dbReference>
<feature type="transmembrane region" description="Helical" evidence="6">
    <location>
        <begin position="49"/>
        <end position="72"/>
    </location>
</feature>
<feature type="transmembrane region" description="Helical" evidence="6">
    <location>
        <begin position="112"/>
        <end position="132"/>
    </location>
</feature>
<keyword evidence="4 6" id="KW-0472">Membrane</keyword>
<dbReference type="PANTHER" id="PTHR20855:SF3">
    <property type="entry name" value="LD03007P"/>
    <property type="match status" value="1"/>
</dbReference>
<dbReference type="RefSeq" id="WP_116617399.1">
    <property type="nucleotide sequence ID" value="NZ_CAMPWS010000001.1"/>
</dbReference>
<dbReference type="Proteomes" id="UP000245870">
    <property type="component" value="Unassembled WGS sequence"/>
</dbReference>
<evidence type="ECO:0000256" key="4">
    <source>
        <dbReference type="ARBA" id="ARBA00023136"/>
    </source>
</evidence>
<proteinExistence type="predicted"/>
<keyword evidence="3 6" id="KW-1133">Transmembrane helix</keyword>
<organism evidence="7 8">
    <name type="scientific">Hallella colorans</name>
    <dbReference type="NCBI Taxonomy" id="1703337"/>
    <lineage>
        <taxon>Bacteria</taxon>
        <taxon>Pseudomonadati</taxon>
        <taxon>Bacteroidota</taxon>
        <taxon>Bacteroidia</taxon>
        <taxon>Bacteroidales</taxon>
        <taxon>Prevotellaceae</taxon>
        <taxon>Hallella</taxon>
    </lineage>
</organism>
<keyword evidence="8" id="KW-1185">Reference proteome</keyword>
<evidence type="ECO:0000256" key="2">
    <source>
        <dbReference type="ARBA" id="ARBA00022692"/>
    </source>
</evidence>
<dbReference type="GO" id="GO:0046872">
    <property type="term" value="F:metal ion binding"/>
    <property type="evidence" value="ECO:0007669"/>
    <property type="project" value="UniProtKB-KW"/>
</dbReference>
<dbReference type="AlphaFoldDB" id="A0A2U0TX48"/>
<feature type="transmembrane region" description="Helical" evidence="6">
    <location>
        <begin position="200"/>
        <end position="218"/>
    </location>
</feature>